<gene>
    <name evidence="3" type="ORF">MNBD_CHLOROFLEXI01-1679</name>
</gene>
<name>A0A3B0VBW9_9ZZZZ</name>
<sequence>MKKTSLTGLVLTLLMLLLVLIAAFIFLFQGRQKMIEQRDGLESKTAVLQQDLDETESDLSAIETTRAETAAALATAETDTLLLDGELVQSQQEVDAVTEQLDAASQTITTLEDEQEAVLTQPPDVAILSPAIGRLLPLSESVNIVLVATDSKGLASVNLLINEETFETYLPGNETLFTAVTPWNPAVVGEYGIQITAVNSQGISSSSSMITVTVAIADTANRVPNDANAELRGDIDGLVSGLRQLPIPQDINQILVSGVLLRQAQQADALALAGSGLWATADLLGQAFDFAPSDYEYEALLLALHNAPTAAYYRPLFDEMLLIEQDNSLIPLVQLGYVRQLLYLIQDQNFGLDELAAGDLSLDASLALAAMREGEATVVQENFLVARYLPLDTAVIPETWGIDSDALSDAPPAIANRLLFPYEAGADFVRTLYSAGDYPALDAAWATPPQSTEQILHPEKFVLDEAPLLVTLPNLLPVLGDDWTLAEENVLGEFLLGQYLAQQLNETQVETAVSGWGGDRFAIYTNESAESFLMVLHTVWDTADDSIEFAALYPNYPTRLYGSSGDLQANGGECWQGEADLICLYQSEQETLIVRGPALELVLALVDAIFPEE</sequence>
<feature type="coiled-coil region" evidence="1">
    <location>
        <begin position="87"/>
        <end position="114"/>
    </location>
</feature>
<dbReference type="EMBL" id="UOEU01000823">
    <property type="protein sequence ID" value="VAW41055.1"/>
    <property type="molecule type" value="Genomic_DNA"/>
</dbReference>
<keyword evidence="1" id="KW-0175">Coiled coil</keyword>
<evidence type="ECO:0000256" key="2">
    <source>
        <dbReference type="SAM" id="Phobius"/>
    </source>
</evidence>
<dbReference type="Gene3D" id="2.60.40.10">
    <property type="entry name" value="Immunoglobulins"/>
    <property type="match status" value="1"/>
</dbReference>
<protein>
    <submittedName>
        <fullName evidence="3">Uncharacterized protein</fullName>
    </submittedName>
</protein>
<keyword evidence="2" id="KW-0472">Membrane</keyword>
<reference evidence="3" key="1">
    <citation type="submission" date="2018-06" db="EMBL/GenBank/DDBJ databases">
        <authorList>
            <person name="Zhirakovskaya E."/>
        </authorList>
    </citation>
    <scope>NUCLEOTIDE SEQUENCE</scope>
</reference>
<accession>A0A3B0VBW9</accession>
<evidence type="ECO:0000313" key="3">
    <source>
        <dbReference type="EMBL" id="VAW41055.1"/>
    </source>
</evidence>
<evidence type="ECO:0000256" key="1">
    <source>
        <dbReference type="SAM" id="Coils"/>
    </source>
</evidence>
<proteinExistence type="predicted"/>
<keyword evidence="2" id="KW-0812">Transmembrane</keyword>
<dbReference type="InterPro" id="IPR013783">
    <property type="entry name" value="Ig-like_fold"/>
</dbReference>
<organism evidence="3">
    <name type="scientific">hydrothermal vent metagenome</name>
    <dbReference type="NCBI Taxonomy" id="652676"/>
    <lineage>
        <taxon>unclassified sequences</taxon>
        <taxon>metagenomes</taxon>
        <taxon>ecological metagenomes</taxon>
    </lineage>
</organism>
<dbReference type="AlphaFoldDB" id="A0A3B0VBW9"/>
<feature type="transmembrane region" description="Helical" evidence="2">
    <location>
        <begin position="6"/>
        <end position="28"/>
    </location>
</feature>
<keyword evidence="2" id="KW-1133">Transmembrane helix</keyword>